<evidence type="ECO:0000259" key="3">
    <source>
        <dbReference type="PROSITE" id="PS50290"/>
    </source>
</evidence>
<dbReference type="SUPFAM" id="SSF56112">
    <property type="entry name" value="Protein kinase-like (PK-like)"/>
    <property type="match status" value="1"/>
</dbReference>
<dbReference type="GO" id="GO:0004430">
    <property type="term" value="F:1-phosphatidylinositol 4-kinase activity"/>
    <property type="evidence" value="ECO:0007669"/>
    <property type="project" value="TreeGrafter"/>
</dbReference>
<dbReference type="InterPro" id="IPR000403">
    <property type="entry name" value="PI3/4_kinase_cat_dom"/>
</dbReference>
<dbReference type="GO" id="GO:0048015">
    <property type="term" value="P:phosphatidylinositol-mediated signaling"/>
    <property type="evidence" value="ECO:0007669"/>
    <property type="project" value="TreeGrafter"/>
</dbReference>
<feature type="domain" description="PI3K/PI4K catalytic" evidence="3">
    <location>
        <begin position="1"/>
        <end position="133"/>
    </location>
</feature>
<dbReference type="Gene3D" id="1.10.1070.11">
    <property type="entry name" value="Phosphatidylinositol 3-/4-kinase, catalytic domain"/>
    <property type="match status" value="1"/>
</dbReference>
<evidence type="ECO:0000256" key="2">
    <source>
        <dbReference type="ARBA" id="ARBA00022777"/>
    </source>
</evidence>
<evidence type="ECO:0000313" key="4">
    <source>
        <dbReference type="EMBL" id="VDP04246.1"/>
    </source>
</evidence>
<evidence type="ECO:0000256" key="1">
    <source>
        <dbReference type="ARBA" id="ARBA00022679"/>
    </source>
</evidence>
<dbReference type="GO" id="GO:0005737">
    <property type="term" value="C:cytoplasm"/>
    <property type="evidence" value="ECO:0007669"/>
    <property type="project" value="TreeGrafter"/>
</dbReference>
<reference evidence="4 5" key="1">
    <citation type="submission" date="2018-11" db="EMBL/GenBank/DDBJ databases">
        <authorList>
            <consortium name="Pathogen Informatics"/>
        </authorList>
    </citation>
    <scope>NUCLEOTIDE SEQUENCE [LARGE SCALE GENOMIC DNA]</scope>
    <source>
        <strain>Denwood</strain>
        <strain evidence="5">Zambia</strain>
    </source>
</reference>
<proteinExistence type="predicted"/>
<dbReference type="EMBL" id="UZAL01010813">
    <property type="protein sequence ID" value="VDP04246.1"/>
    <property type="molecule type" value="Genomic_DNA"/>
</dbReference>
<dbReference type="PROSITE" id="PS50290">
    <property type="entry name" value="PI3_4_KINASE_3"/>
    <property type="match status" value="1"/>
</dbReference>
<dbReference type="InterPro" id="IPR011009">
    <property type="entry name" value="Kinase-like_dom_sf"/>
</dbReference>
<dbReference type="InterPro" id="IPR036940">
    <property type="entry name" value="PI3/4_kinase_cat_sf"/>
</dbReference>
<gene>
    <name evidence="4" type="ORF">SMTD_LOCUS4213</name>
</gene>
<keyword evidence="5" id="KW-1185">Reference proteome</keyword>
<protein>
    <recommendedName>
        <fullName evidence="3">PI3K/PI4K catalytic domain-containing protein</fullName>
    </recommendedName>
</protein>
<sequence length="133" mass="15060">MFTIVSFFSSFILSRHNGNILLDNQGHVIHIDYGFILSSSPGKNLGFETSPFKLTLEQVDVMGGLNSDLFEYFKFLLLRGLLAARKHMEQVSSLNNPFLYCLLESSHSCLGLKLISLSYWHMYILCVFASILS</sequence>
<dbReference type="GO" id="GO:0016020">
    <property type="term" value="C:membrane"/>
    <property type="evidence" value="ECO:0007669"/>
    <property type="project" value="TreeGrafter"/>
</dbReference>
<dbReference type="GO" id="GO:0046854">
    <property type="term" value="P:phosphatidylinositol phosphate biosynthetic process"/>
    <property type="evidence" value="ECO:0007669"/>
    <property type="project" value="InterPro"/>
</dbReference>
<dbReference type="PANTHER" id="PTHR10048:SF22">
    <property type="entry name" value="PHOSPHATIDYLINOSITOL 4-KINASE BETA"/>
    <property type="match status" value="1"/>
</dbReference>
<dbReference type="Pfam" id="PF00454">
    <property type="entry name" value="PI3_PI4_kinase"/>
    <property type="match status" value="1"/>
</dbReference>
<dbReference type="Proteomes" id="UP000269396">
    <property type="component" value="Unassembled WGS sequence"/>
</dbReference>
<evidence type="ECO:0000313" key="5">
    <source>
        <dbReference type="Proteomes" id="UP000269396"/>
    </source>
</evidence>
<accession>A0A3P8EAM0</accession>
<dbReference type="InterPro" id="IPR015433">
    <property type="entry name" value="PI3/4_kinase"/>
</dbReference>
<keyword evidence="1" id="KW-0808">Transferase</keyword>
<dbReference type="AlphaFoldDB" id="A0A3P8EAM0"/>
<dbReference type="PANTHER" id="PTHR10048">
    <property type="entry name" value="PHOSPHATIDYLINOSITOL KINASE"/>
    <property type="match status" value="1"/>
</dbReference>
<organism evidence="4 5">
    <name type="scientific">Schistosoma mattheei</name>
    <dbReference type="NCBI Taxonomy" id="31246"/>
    <lineage>
        <taxon>Eukaryota</taxon>
        <taxon>Metazoa</taxon>
        <taxon>Spiralia</taxon>
        <taxon>Lophotrochozoa</taxon>
        <taxon>Platyhelminthes</taxon>
        <taxon>Trematoda</taxon>
        <taxon>Digenea</taxon>
        <taxon>Strigeidida</taxon>
        <taxon>Schistosomatoidea</taxon>
        <taxon>Schistosomatidae</taxon>
        <taxon>Schistosoma</taxon>
    </lineage>
</organism>
<keyword evidence="2" id="KW-0418">Kinase</keyword>
<name>A0A3P8EAM0_9TREM</name>